<feature type="region of interest" description="Disordered" evidence="1">
    <location>
        <begin position="81"/>
        <end position="100"/>
    </location>
</feature>
<accession>A0A316Z190</accession>
<evidence type="ECO:0000313" key="3">
    <source>
        <dbReference type="Proteomes" id="UP000245946"/>
    </source>
</evidence>
<dbReference type="EMBL" id="KZ819309">
    <property type="protein sequence ID" value="PWN94718.1"/>
    <property type="molecule type" value="Genomic_DNA"/>
</dbReference>
<proteinExistence type="predicted"/>
<gene>
    <name evidence="2" type="ORF">FA09DRAFT_165436</name>
</gene>
<dbReference type="Proteomes" id="UP000245946">
    <property type="component" value="Unassembled WGS sequence"/>
</dbReference>
<evidence type="ECO:0000313" key="2">
    <source>
        <dbReference type="EMBL" id="PWN94718.1"/>
    </source>
</evidence>
<dbReference type="RefSeq" id="XP_025594997.1">
    <property type="nucleotide sequence ID" value="XM_025739263.1"/>
</dbReference>
<feature type="compositionally biased region" description="Low complexity" evidence="1">
    <location>
        <begin position="81"/>
        <end position="90"/>
    </location>
</feature>
<evidence type="ECO:0000256" key="1">
    <source>
        <dbReference type="SAM" id="MobiDB-lite"/>
    </source>
</evidence>
<reference evidence="2 3" key="1">
    <citation type="journal article" date="2018" name="Mol. Biol. Evol.">
        <title>Broad Genomic Sampling Reveals a Smut Pathogenic Ancestry of the Fungal Clade Ustilaginomycotina.</title>
        <authorList>
            <person name="Kijpornyongpan T."/>
            <person name="Mondo S.J."/>
            <person name="Barry K."/>
            <person name="Sandor L."/>
            <person name="Lee J."/>
            <person name="Lipzen A."/>
            <person name="Pangilinan J."/>
            <person name="LaButti K."/>
            <person name="Hainaut M."/>
            <person name="Henrissat B."/>
            <person name="Grigoriev I.V."/>
            <person name="Spatafora J.W."/>
            <person name="Aime M.C."/>
        </authorList>
    </citation>
    <scope>NUCLEOTIDE SEQUENCE [LARGE SCALE GENOMIC DNA]</scope>
    <source>
        <strain evidence="2 3">MCA 4186</strain>
    </source>
</reference>
<sequence>MRLSARTAGEKVSGLACEWKAWLLRLTRWAEHRACRPCKLLRACTRRQALLEPSSSADRLHADAATAALLRTRSRSSTFCRSDQPISARRAPPPSASSCPGRGISVRALGPLSHASSAVLPAPCLTSQDSEARWLAVDLRPAMPADEVLSRGETAGRLLLCLPRGGGVTFVARLLWP</sequence>
<dbReference type="GeneID" id="37266809"/>
<protein>
    <submittedName>
        <fullName evidence="2">Uncharacterized protein</fullName>
    </submittedName>
</protein>
<name>A0A316Z190_9BASI</name>
<keyword evidence="3" id="KW-1185">Reference proteome</keyword>
<dbReference type="AlphaFoldDB" id="A0A316Z190"/>
<organism evidence="2 3">
    <name type="scientific">Tilletiopsis washingtonensis</name>
    <dbReference type="NCBI Taxonomy" id="58919"/>
    <lineage>
        <taxon>Eukaryota</taxon>
        <taxon>Fungi</taxon>
        <taxon>Dikarya</taxon>
        <taxon>Basidiomycota</taxon>
        <taxon>Ustilaginomycotina</taxon>
        <taxon>Exobasidiomycetes</taxon>
        <taxon>Entylomatales</taxon>
        <taxon>Entylomatales incertae sedis</taxon>
        <taxon>Tilletiopsis</taxon>
    </lineage>
</organism>